<dbReference type="Pfam" id="PF22552">
    <property type="entry name" value="TY-Chap3"/>
    <property type="match status" value="1"/>
</dbReference>
<feature type="compositionally biased region" description="Polar residues" evidence="1">
    <location>
        <begin position="1"/>
        <end position="12"/>
    </location>
</feature>
<evidence type="ECO:0000313" key="4">
    <source>
        <dbReference type="Proteomes" id="UP000076404"/>
    </source>
</evidence>
<evidence type="ECO:0000256" key="1">
    <source>
        <dbReference type="SAM" id="MobiDB-lite"/>
    </source>
</evidence>
<organism evidence="3 4">
    <name type="scientific">Gemmatimonas phototrophica</name>
    <dbReference type="NCBI Taxonomy" id="1379270"/>
    <lineage>
        <taxon>Bacteria</taxon>
        <taxon>Pseudomonadati</taxon>
        <taxon>Gemmatimonadota</taxon>
        <taxon>Gemmatimonadia</taxon>
        <taxon>Gemmatimonadales</taxon>
        <taxon>Gemmatimonadaceae</taxon>
        <taxon>Gemmatimonas</taxon>
    </lineage>
</organism>
<keyword evidence="4" id="KW-1185">Reference proteome</keyword>
<dbReference type="InterPro" id="IPR054344">
    <property type="entry name" value="TY-Chap_N"/>
</dbReference>
<feature type="region of interest" description="Disordered" evidence="1">
    <location>
        <begin position="1"/>
        <end position="20"/>
    </location>
</feature>
<dbReference type="EMBL" id="CP011454">
    <property type="protein sequence ID" value="AMW03885.1"/>
    <property type="molecule type" value="Genomic_DNA"/>
</dbReference>
<sequence length="312" mass="33554">MPPDQGGSSNSEPPGASPPASLGDAWFRFAGKLAESLAVLGEEQYLILSIPGRQRFIQFGGGHPFIVETASNAFLDDDERLTRGDEVLLAKLGWQRPTYSAEDVDDLSEDMDGSPNWYVHVHEDVVPFDALAMLGVRTAIECFRLPAPSALRYRAFHAEGVPILLPGLELAPEDHEDDVLSDLSVAPGGTLAQQVFEACAFVPGAEVEPVDETVAAVDIEGLRLMVVVEPALGIARLLCNLFPVSPDMDDVTDTLNALNADRLAFGYVYLKDNDVRYGADVVVDPFFPELLPASIKLAVASIGAMMQGDDDA</sequence>
<dbReference type="Proteomes" id="UP000076404">
    <property type="component" value="Chromosome"/>
</dbReference>
<reference evidence="3 4" key="2">
    <citation type="journal article" date="2016" name="Environ. Microbiol. Rep.">
        <title>Metagenomic evidence for the presence of phototrophic Gemmatimonadetes bacteria in diverse environments.</title>
        <authorList>
            <person name="Zeng Y."/>
            <person name="Baumbach J."/>
            <person name="Barbosa E.G."/>
            <person name="Azevedo V."/>
            <person name="Zhang C."/>
            <person name="Koblizek M."/>
        </authorList>
    </citation>
    <scope>NUCLEOTIDE SEQUENCE [LARGE SCALE GENOMIC DNA]</scope>
    <source>
        <strain evidence="3 4">AP64</strain>
    </source>
</reference>
<reference evidence="3 4" key="1">
    <citation type="journal article" date="2014" name="Proc. Natl. Acad. Sci. U.S.A.">
        <title>Functional type 2 photosynthetic reaction centers found in the rare bacterial phylum Gemmatimonadetes.</title>
        <authorList>
            <person name="Zeng Y."/>
            <person name="Feng F."/>
            <person name="Medova H."/>
            <person name="Dean J."/>
            <person name="Koblizek M."/>
        </authorList>
    </citation>
    <scope>NUCLEOTIDE SEQUENCE [LARGE SCALE GENOMIC DNA]</scope>
    <source>
        <strain evidence="3 4">AP64</strain>
    </source>
</reference>
<name>A0A143BGY8_9BACT</name>
<evidence type="ECO:0000259" key="2">
    <source>
        <dbReference type="Pfam" id="PF22552"/>
    </source>
</evidence>
<proteinExistence type="predicted"/>
<protein>
    <recommendedName>
        <fullName evidence="2">TY-Chap N-terminal domain-containing protein</fullName>
    </recommendedName>
</protein>
<evidence type="ECO:0000313" key="3">
    <source>
        <dbReference type="EMBL" id="AMW03885.1"/>
    </source>
</evidence>
<accession>A0A143BGY8</accession>
<dbReference type="AlphaFoldDB" id="A0A143BGY8"/>
<gene>
    <name evidence="3" type="ORF">GEMMAAP_01555</name>
</gene>
<feature type="domain" description="TY-Chap N-terminal" evidence="2">
    <location>
        <begin position="24"/>
        <end position="151"/>
    </location>
</feature>
<dbReference type="KEGG" id="gph:GEMMAAP_01555"/>